<comment type="caution">
    <text evidence="2">The sequence shown here is derived from an EMBL/GenBank/DDBJ whole genome shotgun (WGS) entry which is preliminary data.</text>
</comment>
<organism evidence="2 3">
    <name type="scientific">Buddleja alternifolia</name>
    <dbReference type="NCBI Taxonomy" id="168488"/>
    <lineage>
        <taxon>Eukaryota</taxon>
        <taxon>Viridiplantae</taxon>
        <taxon>Streptophyta</taxon>
        <taxon>Embryophyta</taxon>
        <taxon>Tracheophyta</taxon>
        <taxon>Spermatophyta</taxon>
        <taxon>Magnoliopsida</taxon>
        <taxon>eudicotyledons</taxon>
        <taxon>Gunneridae</taxon>
        <taxon>Pentapetalae</taxon>
        <taxon>asterids</taxon>
        <taxon>lamiids</taxon>
        <taxon>Lamiales</taxon>
        <taxon>Scrophulariaceae</taxon>
        <taxon>Buddlejeae</taxon>
        <taxon>Buddleja</taxon>
    </lineage>
</organism>
<dbReference type="AlphaFoldDB" id="A0AAV6Y2T2"/>
<dbReference type="PANTHER" id="PTHR34947">
    <property type="entry name" value="TRANSMEMBRANE PROTEIN"/>
    <property type="match status" value="1"/>
</dbReference>
<feature type="transmembrane region" description="Helical" evidence="1">
    <location>
        <begin position="61"/>
        <end position="83"/>
    </location>
</feature>
<accession>A0AAV6Y2T2</accession>
<dbReference type="EMBL" id="WHWC01000003">
    <property type="protein sequence ID" value="KAG8387181.1"/>
    <property type="molecule type" value="Genomic_DNA"/>
</dbReference>
<proteinExistence type="predicted"/>
<keyword evidence="1" id="KW-0812">Transmembrane</keyword>
<dbReference type="PANTHER" id="PTHR34947:SF2">
    <property type="entry name" value="TRANSMEMBRANE PROTEIN"/>
    <property type="match status" value="1"/>
</dbReference>
<keyword evidence="1" id="KW-0472">Membrane</keyword>
<evidence type="ECO:0000256" key="1">
    <source>
        <dbReference type="SAM" id="Phobius"/>
    </source>
</evidence>
<sequence length="178" mass="20509">MDYYNEYNTTKSMNYSSKVYYYFMKAIQILLSVSIFSFLFSQSFSSKFSIKFFTYTTERNCIFLLCNGILVLIIRTSGLIGIIKPVNSSLKGSRIDDDHGEKANNIIKKVGFSDEETAGQKMIAEVENGGIKQDYQSFDIEEHEEEEEEGIDEVLSRDELNKKCEDFIKKVKQEIQCA</sequence>
<keyword evidence="3" id="KW-1185">Reference proteome</keyword>
<dbReference type="Proteomes" id="UP000826271">
    <property type="component" value="Unassembled WGS sequence"/>
</dbReference>
<protein>
    <submittedName>
        <fullName evidence="2">Uncharacterized protein</fullName>
    </submittedName>
</protein>
<evidence type="ECO:0000313" key="3">
    <source>
        <dbReference type="Proteomes" id="UP000826271"/>
    </source>
</evidence>
<feature type="transmembrane region" description="Helical" evidence="1">
    <location>
        <begin position="20"/>
        <end position="40"/>
    </location>
</feature>
<gene>
    <name evidence="2" type="ORF">BUALT_Bualt03G0226600</name>
</gene>
<evidence type="ECO:0000313" key="2">
    <source>
        <dbReference type="EMBL" id="KAG8387181.1"/>
    </source>
</evidence>
<keyword evidence="1" id="KW-1133">Transmembrane helix</keyword>
<reference evidence="2" key="1">
    <citation type="submission" date="2019-10" db="EMBL/GenBank/DDBJ databases">
        <authorList>
            <person name="Zhang R."/>
            <person name="Pan Y."/>
            <person name="Wang J."/>
            <person name="Ma R."/>
            <person name="Yu S."/>
        </authorList>
    </citation>
    <scope>NUCLEOTIDE SEQUENCE</scope>
    <source>
        <strain evidence="2">LA-IB0</strain>
        <tissue evidence="2">Leaf</tissue>
    </source>
</reference>
<name>A0AAV6Y2T2_9LAMI</name>